<gene>
    <name evidence="2" type="ORF">SAMN05216323_102539</name>
</gene>
<proteinExistence type="predicted"/>
<evidence type="ECO:0000256" key="1">
    <source>
        <dbReference type="SAM" id="SignalP"/>
    </source>
</evidence>
<keyword evidence="3" id="KW-1185">Reference proteome</keyword>
<keyword evidence="1" id="KW-0732">Signal</keyword>
<evidence type="ECO:0000313" key="3">
    <source>
        <dbReference type="Proteomes" id="UP000199452"/>
    </source>
</evidence>
<evidence type="ECO:0000313" key="2">
    <source>
        <dbReference type="EMBL" id="SDC31509.1"/>
    </source>
</evidence>
<protein>
    <recommendedName>
        <fullName evidence="4">Outer membrane lipoprotein-sorting protein</fullName>
    </recommendedName>
</protein>
<feature type="signal peptide" evidence="1">
    <location>
        <begin position="1"/>
        <end position="20"/>
    </location>
</feature>
<reference evidence="2 3" key="1">
    <citation type="submission" date="2016-09" db="EMBL/GenBank/DDBJ databases">
        <authorList>
            <person name="Capua I."/>
            <person name="De Benedictis P."/>
            <person name="Joannis T."/>
            <person name="Lombin L.H."/>
            <person name="Cattoli G."/>
        </authorList>
    </citation>
    <scope>NUCLEOTIDE SEQUENCE [LARGE SCALE GENOMIC DNA]</scope>
    <source>
        <strain evidence="2 3">A7P-90m</strain>
    </source>
</reference>
<dbReference type="AlphaFoldDB" id="A0A1G6KK95"/>
<organism evidence="2 3">
    <name type="scientific">Williamwhitmania taraxaci</name>
    <dbReference type="NCBI Taxonomy" id="1640674"/>
    <lineage>
        <taxon>Bacteria</taxon>
        <taxon>Pseudomonadati</taxon>
        <taxon>Bacteroidota</taxon>
        <taxon>Bacteroidia</taxon>
        <taxon>Bacteroidales</taxon>
        <taxon>Williamwhitmaniaceae</taxon>
        <taxon>Williamwhitmania</taxon>
    </lineage>
</organism>
<evidence type="ECO:0008006" key="4">
    <source>
        <dbReference type="Google" id="ProtNLM"/>
    </source>
</evidence>
<feature type="chain" id="PRO_5011654726" description="Outer membrane lipoprotein-sorting protein" evidence="1">
    <location>
        <begin position="21"/>
        <end position="235"/>
    </location>
</feature>
<sequence length="235" mass="26683">MYMRLLPLLLFLFVSFVGQGQVNQGVISAKLVVKKAHKGKLISVAADVAYSTAERRMVANYTSPDKFIMFVNEKGEVKVYYPTKNQVILNQNNLFSSNSDVFYFFLTQNEQDLGLRSIGYQLISSSSKGVITETRWKAPEEMQSRISEVEMVYENFLPIYVAYLGPKKGITNKTFYANYQAVDNVMIPTRITEYVYLSPTDSIVSRKDYLEVKTGKNASRSLLDFKIPANAKVVK</sequence>
<dbReference type="EMBL" id="FMYP01000025">
    <property type="protein sequence ID" value="SDC31509.1"/>
    <property type="molecule type" value="Genomic_DNA"/>
</dbReference>
<dbReference type="Gene3D" id="2.50.20.10">
    <property type="entry name" value="Lipoprotein localisation LolA/LolB/LppX"/>
    <property type="match status" value="1"/>
</dbReference>
<name>A0A1G6KK95_9BACT</name>
<dbReference type="Proteomes" id="UP000199452">
    <property type="component" value="Unassembled WGS sequence"/>
</dbReference>
<dbReference type="STRING" id="1640674.SAMN05216323_102539"/>
<accession>A0A1G6KK95</accession>